<name>A0ABM7J8M1_9MYCO</name>
<proteinExistence type="predicted"/>
<protein>
    <submittedName>
        <fullName evidence="1">Uncharacterized protein</fullName>
    </submittedName>
</protein>
<evidence type="ECO:0000313" key="2">
    <source>
        <dbReference type="Proteomes" id="UP000466831"/>
    </source>
</evidence>
<dbReference type="Proteomes" id="UP000466831">
    <property type="component" value="Chromosome"/>
</dbReference>
<dbReference type="EMBL" id="AP022584">
    <property type="protein sequence ID" value="BBY10208.1"/>
    <property type="molecule type" value="Genomic_DNA"/>
</dbReference>
<organism evidence="1 2">
    <name type="scientific">Mycobacterium marseillense</name>
    <dbReference type="NCBI Taxonomy" id="701042"/>
    <lineage>
        <taxon>Bacteria</taxon>
        <taxon>Bacillati</taxon>
        <taxon>Actinomycetota</taxon>
        <taxon>Actinomycetes</taxon>
        <taxon>Mycobacteriales</taxon>
        <taxon>Mycobacteriaceae</taxon>
        <taxon>Mycobacterium</taxon>
        <taxon>Mycobacterium avium complex (MAC)</taxon>
    </lineage>
</organism>
<evidence type="ECO:0000313" key="1">
    <source>
        <dbReference type="EMBL" id="BBY10208.1"/>
    </source>
</evidence>
<gene>
    <name evidence="1" type="ORF">MMARJ_09480</name>
</gene>
<sequence>MTINRQFDNVDAHGALIRAQAVFLDPEHRGLLPSTLGRLEFGGDSW</sequence>
<accession>A0ABM7J8M1</accession>
<keyword evidence="2" id="KW-1185">Reference proteome</keyword>
<dbReference type="Gene3D" id="1.10.287.1060">
    <property type="entry name" value="ESAT-6-like"/>
    <property type="match status" value="1"/>
</dbReference>
<reference evidence="1 2" key="1">
    <citation type="journal article" date="2019" name="Emerg. Microbes Infect.">
        <title>Comprehensive subspecies identification of 175 nontuberculous mycobacteria species based on 7547 genomic profiles.</title>
        <authorList>
            <person name="Matsumoto Y."/>
            <person name="Kinjo T."/>
            <person name="Motooka D."/>
            <person name="Nabeya D."/>
            <person name="Jung N."/>
            <person name="Uechi K."/>
            <person name="Horii T."/>
            <person name="Iida T."/>
            <person name="Fujita J."/>
            <person name="Nakamura S."/>
        </authorList>
    </citation>
    <scope>NUCLEOTIDE SEQUENCE [LARGE SCALE GENOMIC DNA]</scope>
    <source>
        <strain evidence="1 2">JCM 17324</strain>
    </source>
</reference>